<dbReference type="Pfam" id="PF12802">
    <property type="entry name" value="MarR_2"/>
    <property type="match status" value="1"/>
</dbReference>
<reference evidence="5 6" key="1">
    <citation type="journal article" date="2015" name="Genome Announc.">
        <title>Expanding the biotechnology potential of lactobacilli through comparative genomics of 213 strains and associated genera.</title>
        <authorList>
            <person name="Sun Z."/>
            <person name="Harris H.M."/>
            <person name="McCann A."/>
            <person name="Guo C."/>
            <person name="Argimon S."/>
            <person name="Zhang W."/>
            <person name="Yang X."/>
            <person name="Jeffery I.B."/>
            <person name="Cooney J.C."/>
            <person name="Kagawa T.F."/>
            <person name="Liu W."/>
            <person name="Song Y."/>
            <person name="Salvetti E."/>
            <person name="Wrobel A."/>
            <person name="Rasinkangas P."/>
            <person name="Parkhill J."/>
            <person name="Rea M.C."/>
            <person name="O'Sullivan O."/>
            <person name="Ritari J."/>
            <person name="Douillard F.P."/>
            <person name="Paul Ross R."/>
            <person name="Yang R."/>
            <person name="Briner A.E."/>
            <person name="Felis G.E."/>
            <person name="de Vos W.M."/>
            <person name="Barrangou R."/>
            <person name="Klaenhammer T.R."/>
            <person name="Caufield P.W."/>
            <person name="Cui Y."/>
            <person name="Zhang H."/>
            <person name="O'Toole P.W."/>
        </authorList>
    </citation>
    <scope>NUCLEOTIDE SEQUENCE [LARGE SCALE GENOMIC DNA]</scope>
    <source>
        <strain evidence="5 6">DSM 16381</strain>
    </source>
</reference>
<dbReference type="PATRIC" id="fig|1423753.3.peg.1161"/>
<evidence type="ECO:0000313" key="6">
    <source>
        <dbReference type="Proteomes" id="UP000051580"/>
    </source>
</evidence>
<comment type="caution">
    <text evidence="5">The sequence shown here is derived from an EMBL/GenBank/DDBJ whole genome shotgun (WGS) entry which is preliminary data.</text>
</comment>
<dbReference type="EMBL" id="AZFS01000062">
    <property type="protein sequence ID" value="KRL93589.1"/>
    <property type="molecule type" value="Genomic_DNA"/>
</dbReference>
<dbReference type="GO" id="GO:0003700">
    <property type="term" value="F:DNA-binding transcription factor activity"/>
    <property type="evidence" value="ECO:0007669"/>
    <property type="project" value="InterPro"/>
</dbReference>
<proteinExistence type="predicted"/>
<organism evidence="5 6">
    <name type="scientific">Levilactobacillus hammesii DSM 16381</name>
    <dbReference type="NCBI Taxonomy" id="1423753"/>
    <lineage>
        <taxon>Bacteria</taxon>
        <taxon>Bacillati</taxon>
        <taxon>Bacillota</taxon>
        <taxon>Bacilli</taxon>
        <taxon>Lactobacillales</taxon>
        <taxon>Lactobacillaceae</taxon>
        <taxon>Levilactobacillus</taxon>
    </lineage>
</organism>
<protein>
    <recommendedName>
        <fullName evidence="4">HTH marR-type domain-containing protein</fullName>
    </recommendedName>
</protein>
<dbReference type="Gene3D" id="1.10.10.10">
    <property type="entry name" value="Winged helix-like DNA-binding domain superfamily/Winged helix DNA-binding domain"/>
    <property type="match status" value="1"/>
</dbReference>
<dbReference type="Proteomes" id="UP000051580">
    <property type="component" value="Unassembled WGS sequence"/>
</dbReference>
<keyword evidence="3" id="KW-0804">Transcription</keyword>
<dbReference type="PANTHER" id="PTHR42756">
    <property type="entry name" value="TRANSCRIPTIONAL REGULATOR, MARR"/>
    <property type="match status" value="1"/>
</dbReference>
<evidence type="ECO:0000256" key="2">
    <source>
        <dbReference type="ARBA" id="ARBA00023125"/>
    </source>
</evidence>
<sequence>MATSQFDLDSCIMCITSRSSKLFASKFNDAMAPMGINRSSWMALYYIDQQQQIRQRDLAELVGVTGPSMVKIVNQLSAAKLITVAVSAKDHRARLLTLTPAGIQLLNESIPLAEDFRKRVTAGIPQADLDTLDRVMEQMMANANEL</sequence>
<feature type="domain" description="HTH marR-type" evidence="4">
    <location>
        <begin position="1"/>
        <end position="141"/>
    </location>
</feature>
<dbReference type="SMART" id="SM00347">
    <property type="entry name" value="HTH_MARR"/>
    <property type="match status" value="1"/>
</dbReference>
<dbReference type="STRING" id="1423753.FD28_GL001116"/>
<dbReference type="GO" id="GO:0003677">
    <property type="term" value="F:DNA binding"/>
    <property type="evidence" value="ECO:0007669"/>
    <property type="project" value="UniProtKB-KW"/>
</dbReference>
<dbReference type="OrthoDB" id="2288024at2"/>
<keyword evidence="6" id="KW-1185">Reference proteome</keyword>
<evidence type="ECO:0000256" key="1">
    <source>
        <dbReference type="ARBA" id="ARBA00023015"/>
    </source>
</evidence>
<evidence type="ECO:0000256" key="3">
    <source>
        <dbReference type="ARBA" id="ARBA00023163"/>
    </source>
</evidence>
<evidence type="ECO:0000313" key="5">
    <source>
        <dbReference type="EMBL" id="KRL93589.1"/>
    </source>
</evidence>
<keyword evidence="1" id="KW-0805">Transcription regulation</keyword>
<gene>
    <name evidence="5" type="ORF">FD28_GL001116</name>
</gene>
<dbReference type="InterPro" id="IPR036388">
    <property type="entry name" value="WH-like_DNA-bd_sf"/>
</dbReference>
<dbReference type="InterPro" id="IPR036390">
    <property type="entry name" value="WH_DNA-bd_sf"/>
</dbReference>
<accession>A0A0R1URL8</accession>
<keyword evidence="2" id="KW-0238">DNA-binding</keyword>
<evidence type="ECO:0000259" key="4">
    <source>
        <dbReference type="PROSITE" id="PS50995"/>
    </source>
</evidence>
<dbReference type="RefSeq" id="WP_057734973.1">
    <property type="nucleotide sequence ID" value="NZ_AZFS01000062.1"/>
</dbReference>
<dbReference type="InterPro" id="IPR000835">
    <property type="entry name" value="HTH_MarR-typ"/>
</dbReference>
<name>A0A0R1URL8_9LACO</name>
<dbReference type="PANTHER" id="PTHR42756:SF1">
    <property type="entry name" value="TRANSCRIPTIONAL REPRESSOR OF EMRAB OPERON"/>
    <property type="match status" value="1"/>
</dbReference>
<dbReference type="PROSITE" id="PS50995">
    <property type="entry name" value="HTH_MARR_2"/>
    <property type="match status" value="1"/>
</dbReference>
<dbReference type="AlphaFoldDB" id="A0A0R1URL8"/>
<dbReference type="SUPFAM" id="SSF46785">
    <property type="entry name" value="Winged helix' DNA-binding domain"/>
    <property type="match status" value="1"/>
</dbReference>